<sequence length="262" mass="25720">MADLLLRGVALAAPARAGAGVCRLIVPVQAGDAAAAAALTGPAAAAGDLVELRLDALADRSPAGLAAAVRAARAAAGQAPLLVTMRTAREGGAADLCPTAYAEALAALCRDAGDAFDLLDFEVSAGVEARAAVQAAAAAVGVPVLFSRHFFRETPPTGVMADLLTEMADDGAAVAKLAVMPSEPDDAARLLEATALAASRRPETPLLTMAMGPAGTITRLCGAAFGCCASFGAQGAASAPGQPAAPALRAALAALETALQGN</sequence>
<comment type="caution">
    <text evidence="7">The sequence shown here is derived from an EMBL/GenBank/DDBJ whole genome shotgun (WGS) entry which is preliminary data.</text>
</comment>
<keyword evidence="4 7" id="KW-0456">Lyase</keyword>
<comment type="catalytic activity">
    <reaction evidence="1">
        <text>3-dehydroquinate = 3-dehydroshikimate + H2O</text>
        <dbReference type="Rhea" id="RHEA:21096"/>
        <dbReference type="ChEBI" id="CHEBI:15377"/>
        <dbReference type="ChEBI" id="CHEBI:16630"/>
        <dbReference type="ChEBI" id="CHEBI:32364"/>
        <dbReference type="EC" id="4.2.1.10"/>
    </reaction>
</comment>
<dbReference type="EC" id="4.2.1.10" evidence="2"/>
<dbReference type="GO" id="GO:0046279">
    <property type="term" value="P:3,4-dihydroxybenzoate biosynthetic process"/>
    <property type="evidence" value="ECO:0007669"/>
    <property type="project" value="UniProtKB-ARBA"/>
</dbReference>
<dbReference type="SUPFAM" id="SSF51569">
    <property type="entry name" value="Aldolase"/>
    <property type="match status" value="1"/>
</dbReference>
<keyword evidence="3" id="KW-0057">Aromatic amino acid biosynthesis</keyword>
<name>A0A9D2S1Z3_9FIRM</name>
<dbReference type="InterPro" id="IPR013785">
    <property type="entry name" value="Aldolase_TIM"/>
</dbReference>
<dbReference type="InterPro" id="IPR050146">
    <property type="entry name" value="Type-I_3-dehydroquinase"/>
</dbReference>
<reference evidence="7" key="1">
    <citation type="journal article" date="2021" name="PeerJ">
        <title>Extensive microbial diversity within the chicken gut microbiome revealed by metagenomics and culture.</title>
        <authorList>
            <person name="Gilroy R."/>
            <person name="Ravi A."/>
            <person name="Getino M."/>
            <person name="Pursley I."/>
            <person name="Horton D.L."/>
            <person name="Alikhan N.F."/>
            <person name="Baker D."/>
            <person name="Gharbi K."/>
            <person name="Hall N."/>
            <person name="Watson M."/>
            <person name="Adriaenssens E.M."/>
            <person name="Foster-Nyarko E."/>
            <person name="Jarju S."/>
            <person name="Secka A."/>
            <person name="Antonio M."/>
            <person name="Oren A."/>
            <person name="Chaudhuri R.R."/>
            <person name="La Ragione R."/>
            <person name="Hildebrand F."/>
            <person name="Pallen M.J."/>
        </authorList>
    </citation>
    <scope>NUCLEOTIDE SEQUENCE</scope>
    <source>
        <strain evidence="7">ChiBcec8-13705</strain>
    </source>
</reference>
<dbReference type="Gene3D" id="3.20.20.70">
    <property type="entry name" value="Aldolase class I"/>
    <property type="match status" value="1"/>
</dbReference>
<dbReference type="EMBL" id="DWYG01000014">
    <property type="protein sequence ID" value="HJB41148.1"/>
    <property type="molecule type" value="Genomic_DNA"/>
</dbReference>
<dbReference type="PANTHER" id="PTHR43699:SF1">
    <property type="entry name" value="3-DEHYDROQUINATE DEHYDRATASE"/>
    <property type="match status" value="1"/>
</dbReference>
<gene>
    <name evidence="7" type="ORF">H9945_01460</name>
</gene>
<evidence type="ECO:0000256" key="1">
    <source>
        <dbReference type="ARBA" id="ARBA00001864"/>
    </source>
</evidence>
<keyword evidence="5" id="KW-0704">Schiff base</keyword>
<evidence type="ECO:0000256" key="4">
    <source>
        <dbReference type="ARBA" id="ARBA00023239"/>
    </source>
</evidence>
<dbReference type="FunFam" id="3.20.20.70:FF:000047">
    <property type="entry name" value="3-dehydroquinate dehydratase"/>
    <property type="match status" value="1"/>
</dbReference>
<proteinExistence type="predicted"/>
<protein>
    <recommendedName>
        <fullName evidence="6">3-dehydroquinate dehydratase</fullName>
        <ecNumber evidence="2">4.2.1.10</ecNumber>
    </recommendedName>
</protein>
<accession>A0A9D2S1Z3</accession>
<dbReference type="GO" id="GO:0009073">
    <property type="term" value="P:aromatic amino acid family biosynthetic process"/>
    <property type="evidence" value="ECO:0007669"/>
    <property type="project" value="UniProtKB-KW"/>
</dbReference>
<evidence type="ECO:0000256" key="6">
    <source>
        <dbReference type="ARBA" id="ARBA00073643"/>
    </source>
</evidence>
<evidence type="ECO:0000313" key="8">
    <source>
        <dbReference type="Proteomes" id="UP000886803"/>
    </source>
</evidence>
<reference evidence="7" key="2">
    <citation type="submission" date="2021-04" db="EMBL/GenBank/DDBJ databases">
        <authorList>
            <person name="Gilroy R."/>
        </authorList>
    </citation>
    <scope>NUCLEOTIDE SEQUENCE</scope>
    <source>
        <strain evidence="7">ChiBcec8-13705</strain>
    </source>
</reference>
<organism evidence="7 8">
    <name type="scientific">Candidatus Gemmiger avicola</name>
    <dbReference type="NCBI Taxonomy" id="2838605"/>
    <lineage>
        <taxon>Bacteria</taxon>
        <taxon>Bacillati</taxon>
        <taxon>Bacillota</taxon>
        <taxon>Clostridia</taxon>
        <taxon>Eubacteriales</taxon>
        <taxon>Gemmiger</taxon>
    </lineage>
</organism>
<evidence type="ECO:0000256" key="5">
    <source>
        <dbReference type="ARBA" id="ARBA00023270"/>
    </source>
</evidence>
<dbReference type="Proteomes" id="UP000886803">
    <property type="component" value="Unassembled WGS sequence"/>
</dbReference>
<evidence type="ECO:0000256" key="3">
    <source>
        <dbReference type="ARBA" id="ARBA00023141"/>
    </source>
</evidence>
<dbReference type="GO" id="GO:0003855">
    <property type="term" value="F:3-dehydroquinate dehydratase activity"/>
    <property type="evidence" value="ECO:0007669"/>
    <property type="project" value="UniProtKB-EC"/>
</dbReference>
<dbReference type="Pfam" id="PF01487">
    <property type="entry name" value="DHquinase_I"/>
    <property type="match status" value="1"/>
</dbReference>
<evidence type="ECO:0000313" key="7">
    <source>
        <dbReference type="EMBL" id="HJB41148.1"/>
    </source>
</evidence>
<keyword evidence="3" id="KW-0028">Amino-acid biosynthesis</keyword>
<evidence type="ECO:0000256" key="2">
    <source>
        <dbReference type="ARBA" id="ARBA00012060"/>
    </source>
</evidence>
<dbReference type="AlphaFoldDB" id="A0A9D2S1Z3"/>
<dbReference type="InterPro" id="IPR001381">
    <property type="entry name" value="DHquinase_I"/>
</dbReference>
<dbReference type="PANTHER" id="PTHR43699">
    <property type="entry name" value="3-DEHYDROQUINATE DEHYDRATASE"/>
    <property type="match status" value="1"/>
</dbReference>
<dbReference type="CDD" id="cd00502">
    <property type="entry name" value="DHQase_I"/>
    <property type="match status" value="1"/>
</dbReference>